<dbReference type="Proteomes" id="UP000019374">
    <property type="component" value="Unassembled WGS sequence"/>
</dbReference>
<evidence type="ECO:0000259" key="17">
    <source>
        <dbReference type="PROSITE" id="PS50011"/>
    </source>
</evidence>
<comment type="catalytic activity">
    <reaction evidence="13">
        <text>L-threonyl-[protein] + ATP = O-phospho-L-threonyl-[protein] + ADP + H(+)</text>
        <dbReference type="Rhea" id="RHEA:46608"/>
        <dbReference type="Rhea" id="RHEA-COMP:11060"/>
        <dbReference type="Rhea" id="RHEA-COMP:11605"/>
        <dbReference type="ChEBI" id="CHEBI:15378"/>
        <dbReference type="ChEBI" id="CHEBI:30013"/>
        <dbReference type="ChEBI" id="CHEBI:30616"/>
        <dbReference type="ChEBI" id="CHEBI:61977"/>
        <dbReference type="ChEBI" id="CHEBI:456216"/>
        <dbReference type="EC" id="2.7.11.1"/>
    </reaction>
</comment>
<dbReference type="EC" id="2.7.11.1" evidence="3"/>
<evidence type="ECO:0000256" key="13">
    <source>
        <dbReference type="ARBA" id="ARBA00047899"/>
    </source>
</evidence>
<organism evidence="18 19">
    <name type="scientific">Ophiocordyceps sinensis (strain Co18 / CGMCC 3.14243)</name>
    <name type="common">Yarsagumba caterpillar fungus</name>
    <name type="synonym">Hirsutella sinensis</name>
    <dbReference type="NCBI Taxonomy" id="911162"/>
    <lineage>
        <taxon>Eukaryota</taxon>
        <taxon>Fungi</taxon>
        <taxon>Dikarya</taxon>
        <taxon>Ascomycota</taxon>
        <taxon>Pezizomycotina</taxon>
        <taxon>Sordariomycetes</taxon>
        <taxon>Hypocreomycetidae</taxon>
        <taxon>Hypocreales</taxon>
        <taxon>Ophiocordycipitaceae</taxon>
        <taxon>Ophiocordyceps</taxon>
    </lineage>
</organism>
<dbReference type="HOGENOM" id="CLU_017167_1_0_1"/>
<dbReference type="SMART" id="SM00220">
    <property type="entry name" value="S_TKc"/>
    <property type="match status" value="1"/>
</dbReference>
<dbReference type="GO" id="GO:0034045">
    <property type="term" value="C:phagophore assembly site membrane"/>
    <property type="evidence" value="ECO:0007669"/>
    <property type="project" value="UniProtKB-SubCell"/>
</dbReference>
<dbReference type="Pfam" id="PF00069">
    <property type="entry name" value="Pkinase"/>
    <property type="match status" value="1"/>
</dbReference>
<evidence type="ECO:0000256" key="4">
    <source>
        <dbReference type="ARBA" id="ARBA00022448"/>
    </source>
</evidence>
<dbReference type="SUPFAM" id="SSF56112">
    <property type="entry name" value="Protein kinase-like (PK-like)"/>
    <property type="match status" value="1"/>
</dbReference>
<dbReference type="Gene3D" id="2.60.200.20">
    <property type="match status" value="1"/>
</dbReference>
<comment type="similarity">
    <text evidence="2">Belongs to the protein kinase superfamily. CAMK Ser/Thr protein kinase family. CHEK2 subfamily.</text>
</comment>
<dbReference type="eggNOG" id="KOG0033">
    <property type="taxonomic scope" value="Eukaryota"/>
</dbReference>
<dbReference type="InterPro" id="IPR000253">
    <property type="entry name" value="FHA_dom"/>
</dbReference>
<reference evidence="18 19" key="1">
    <citation type="journal article" date="2013" name="Chin. Sci. Bull.">
        <title>Genome survey uncovers the secrets of sex and lifestyle in caterpillar fungus.</title>
        <authorList>
            <person name="Hu X."/>
            <person name="Zhang Y."/>
            <person name="Xiao G."/>
            <person name="Zheng P."/>
            <person name="Xia Y."/>
            <person name="Zhang X."/>
            <person name="St Leger R.J."/>
            <person name="Liu X."/>
            <person name="Wang C."/>
        </authorList>
    </citation>
    <scope>NUCLEOTIDE SEQUENCE [LARGE SCALE GENOMIC DNA]</scope>
    <source>
        <strain evidence="19">Co18 / CGMCC 3.14243</strain>
        <tissue evidence="18">Fruit-body</tissue>
    </source>
</reference>
<dbReference type="GO" id="GO:0010506">
    <property type="term" value="P:regulation of autophagy"/>
    <property type="evidence" value="ECO:0007669"/>
    <property type="project" value="InterPro"/>
</dbReference>
<keyword evidence="9" id="KW-0067">ATP-binding</keyword>
<dbReference type="InterPro" id="IPR045269">
    <property type="entry name" value="Atg1-like"/>
</dbReference>
<evidence type="ECO:0000256" key="5">
    <source>
        <dbReference type="ARBA" id="ARBA00022527"/>
    </source>
</evidence>
<dbReference type="GO" id="GO:0004674">
    <property type="term" value="F:protein serine/threonine kinase activity"/>
    <property type="evidence" value="ECO:0007669"/>
    <property type="project" value="UniProtKB-KW"/>
</dbReference>
<dbReference type="OrthoDB" id="10252171at2759"/>
<feature type="region of interest" description="Disordered" evidence="15">
    <location>
        <begin position="40"/>
        <end position="73"/>
    </location>
</feature>
<dbReference type="SUPFAM" id="SSF49879">
    <property type="entry name" value="SMAD/FHA domain"/>
    <property type="match status" value="1"/>
</dbReference>
<keyword evidence="6" id="KW-0808">Transferase</keyword>
<dbReference type="GO" id="GO:0015031">
    <property type="term" value="P:protein transport"/>
    <property type="evidence" value="ECO:0007669"/>
    <property type="project" value="UniProtKB-KW"/>
</dbReference>
<dbReference type="AlphaFoldDB" id="T4ZZY5"/>
<keyword evidence="8 18" id="KW-0418">Kinase</keyword>
<evidence type="ECO:0000256" key="7">
    <source>
        <dbReference type="ARBA" id="ARBA00022741"/>
    </source>
</evidence>
<evidence type="ECO:0000256" key="15">
    <source>
        <dbReference type="SAM" id="MobiDB-lite"/>
    </source>
</evidence>
<evidence type="ECO:0000313" key="19">
    <source>
        <dbReference type="Proteomes" id="UP000019374"/>
    </source>
</evidence>
<sequence length="703" mass="78160">MADPNLIARLYPVDDTRCLGHAIITVFMANEALRIPPLREDVSRSRASSQSLESDTDDADDDQGSGSSTYEYSPGLQLRFDQVRKTRLGFLLGTEPTCDIVLPKKDTLRGVGRHQCVITFDDQGRFILRDLRESGRRKDGTAVTYNGKGGLKRRGFTWILGGDRSPRPPATIIELHDNLKFQIVVASHDIHSVSYKEKVAQFRRGAIENINDICLDALGFKSLESTAAPSGVETPSGDAILLDNEELGRGAQAVVTRVWDVSTGLEYASKKPLKEKYWDRLKREAKLLSRINHPNIVRLIRWTDIPMPMLILEYASLGTLYEQGRRNTISPKENLEILRQGLSGLIYLHGLEDAIVHRDIKPENILIQSRIPRLHIKLSDFGYSKEKDDLQTICGTHYYAPPEVFSGLHYNELVDIWSLGLVVMEYAHGLPINQTIGAVAWPKEIISFLETQVEFSDCQLLSMLSKAMIVRLPGLRCSARRCYEMALQLDISDVCGDCYSDCTSVSHCLDDMLTVVNEHPLSPGMAAAATSESLSDINQPSTATDDRRYSRSGAPTPVSAKPPNRQTLRVSKPTSSSSCRRTKRARPIADGSQKGPLLELDYLHKEFSNPLHPFHVGSSIGISDDGSDVMASESSFAQREEEVMDNQPNEESALQHWSPPQDPDLLGLRQTTLQHAPLARPDVWTASEEHMAAALLLILGQDA</sequence>
<dbReference type="InterPro" id="IPR008271">
    <property type="entry name" value="Ser/Thr_kinase_AS"/>
</dbReference>
<dbReference type="PANTHER" id="PTHR24348:SF22">
    <property type="entry name" value="NON-SPECIFIC SERINE_THREONINE PROTEIN KINASE"/>
    <property type="match status" value="1"/>
</dbReference>
<comment type="catalytic activity">
    <reaction evidence="14">
        <text>L-seryl-[protein] + ATP = O-phospho-L-seryl-[protein] + ADP + H(+)</text>
        <dbReference type="Rhea" id="RHEA:17989"/>
        <dbReference type="Rhea" id="RHEA-COMP:9863"/>
        <dbReference type="Rhea" id="RHEA-COMP:11604"/>
        <dbReference type="ChEBI" id="CHEBI:15378"/>
        <dbReference type="ChEBI" id="CHEBI:29999"/>
        <dbReference type="ChEBI" id="CHEBI:30616"/>
        <dbReference type="ChEBI" id="CHEBI:83421"/>
        <dbReference type="ChEBI" id="CHEBI:456216"/>
        <dbReference type="EC" id="2.7.11.1"/>
    </reaction>
</comment>
<dbReference type="InterPro" id="IPR011009">
    <property type="entry name" value="Kinase-like_dom_sf"/>
</dbReference>
<dbReference type="InterPro" id="IPR008984">
    <property type="entry name" value="SMAD_FHA_dom_sf"/>
</dbReference>
<evidence type="ECO:0000256" key="6">
    <source>
        <dbReference type="ARBA" id="ARBA00022679"/>
    </source>
</evidence>
<feature type="compositionally biased region" description="Polar residues" evidence="15">
    <location>
        <begin position="564"/>
        <end position="579"/>
    </location>
</feature>
<evidence type="ECO:0000256" key="11">
    <source>
        <dbReference type="ARBA" id="ARBA00023006"/>
    </source>
</evidence>
<name>T4ZZY5_OPHSC</name>
<feature type="region of interest" description="Disordered" evidence="15">
    <location>
        <begin position="527"/>
        <end position="593"/>
    </location>
</feature>
<accession>T4ZZY5</accession>
<dbReference type="Gene3D" id="1.10.510.10">
    <property type="entry name" value="Transferase(Phosphotransferase) domain 1"/>
    <property type="match status" value="1"/>
</dbReference>
<evidence type="ECO:0000256" key="12">
    <source>
        <dbReference type="ARBA" id="ARBA00030237"/>
    </source>
</evidence>
<dbReference type="PANTHER" id="PTHR24348">
    <property type="entry name" value="SERINE/THREONINE-PROTEIN KINASE UNC-51-RELATED"/>
    <property type="match status" value="1"/>
</dbReference>
<evidence type="ECO:0000313" key="18">
    <source>
        <dbReference type="EMBL" id="EQK98694.1"/>
    </source>
</evidence>
<evidence type="ECO:0000259" key="16">
    <source>
        <dbReference type="PROSITE" id="PS50006"/>
    </source>
</evidence>
<evidence type="ECO:0000256" key="8">
    <source>
        <dbReference type="ARBA" id="ARBA00022777"/>
    </source>
</evidence>
<keyword evidence="7" id="KW-0547">Nucleotide-binding</keyword>
<feature type="domain" description="FHA" evidence="16">
    <location>
        <begin position="90"/>
        <end position="143"/>
    </location>
</feature>
<keyword evidence="11" id="KW-0072">Autophagy</keyword>
<keyword evidence="10" id="KW-0653">Protein transport</keyword>
<evidence type="ECO:0000256" key="9">
    <source>
        <dbReference type="ARBA" id="ARBA00022840"/>
    </source>
</evidence>
<dbReference type="EMBL" id="KE654205">
    <property type="protein sequence ID" value="EQK98694.1"/>
    <property type="molecule type" value="Genomic_DNA"/>
</dbReference>
<protein>
    <recommendedName>
        <fullName evidence="3">non-specific serine/threonine protein kinase</fullName>
        <ecNumber evidence="3">2.7.11.1</ecNumber>
    </recommendedName>
    <alternativeName>
        <fullName evidence="12">Autophagy-related protein 1</fullName>
    </alternativeName>
</protein>
<evidence type="ECO:0000256" key="1">
    <source>
        <dbReference type="ARBA" id="ARBA00004623"/>
    </source>
</evidence>
<keyword evidence="5" id="KW-0723">Serine/threonine-protein kinase</keyword>
<dbReference type="GO" id="GO:0005524">
    <property type="term" value="F:ATP binding"/>
    <property type="evidence" value="ECO:0007669"/>
    <property type="project" value="UniProtKB-KW"/>
</dbReference>
<evidence type="ECO:0000256" key="10">
    <source>
        <dbReference type="ARBA" id="ARBA00022927"/>
    </source>
</evidence>
<dbReference type="GO" id="GO:0000045">
    <property type="term" value="P:autophagosome assembly"/>
    <property type="evidence" value="ECO:0007669"/>
    <property type="project" value="TreeGrafter"/>
</dbReference>
<comment type="subcellular location">
    <subcellularLocation>
        <location evidence="1">Preautophagosomal structure membrane</location>
        <topology evidence="1">Peripheral membrane protein</topology>
    </subcellularLocation>
</comment>
<feature type="domain" description="Protein kinase" evidence="17">
    <location>
        <begin position="241"/>
        <end position="488"/>
    </location>
</feature>
<evidence type="ECO:0000256" key="14">
    <source>
        <dbReference type="ARBA" id="ARBA00048679"/>
    </source>
</evidence>
<feature type="compositionally biased region" description="Polar residues" evidence="15">
    <location>
        <begin position="530"/>
        <end position="543"/>
    </location>
</feature>
<dbReference type="InterPro" id="IPR000719">
    <property type="entry name" value="Prot_kinase_dom"/>
</dbReference>
<dbReference type="PROSITE" id="PS00108">
    <property type="entry name" value="PROTEIN_KINASE_ST"/>
    <property type="match status" value="1"/>
</dbReference>
<evidence type="ECO:0000256" key="3">
    <source>
        <dbReference type="ARBA" id="ARBA00012513"/>
    </source>
</evidence>
<dbReference type="PROSITE" id="PS50011">
    <property type="entry name" value="PROTEIN_KINASE_DOM"/>
    <property type="match status" value="1"/>
</dbReference>
<feature type="compositionally biased region" description="Acidic residues" evidence="15">
    <location>
        <begin position="54"/>
        <end position="63"/>
    </location>
</feature>
<proteinExistence type="inferred from homology"/>
<dbReference type="GO" id="GO:0005776">
    <property type="term" value="C:autophagosome"/>
    <property type="evidence" value="ECO:0007669"/>
    <property type="project" value="TreeGrafter"/>
</dbReference>
<gene>
    <name evidence="18" type="ORF">OCS_05593</name>
</gene>
<dbReference type="PROSITE" id="PS50006">
    <property type="entry name" value="FHA_DOMAIN"/>
    <property type="match status" value="1"/>
</dbReference>
<keyword evidence="4" id="KW-0813">Transport</keyword>
<evidence type="ECO:0000256" key="2">
    <source>
        <dbReference type="ARBA" id="ARBA00005575"/>
    </source>
</evidence>
<dbReference type="Pfam" id="PF00498">
    <property type="entry name" value="FHA"/>
    <property type="match status" value="1"/>
</dbReference>
<dbReference type="GO" id="GO:0005829">
    <property type="term" value="C:cytosol"/>
    <property type="evidence" value="ECO:0007669"/>
    <property type="project" value="TreeGrafter"/>
</dbReference>